<dbReference type="EMBL" id="NMUH01003282">
    <property type="protein sequence ID" value="MQM04786.1"/>
    <property type="molecule type" value="Genomic_DNA"/>
</dbReference>
<accession>A0A843WA77</accession>
<evidence type="ECO:0000313" key="3">
    <source>
        <dbReference type="Proteomes" id="UP000652761"/>
    </source>
</evidence>
<dbReference type="PANTHER" id="PTHR31589">
    <property type="entry name" value="PROTEIN, PUTATIVE (DUF239)-RELATED-RELATED"/>
    <property type="match status" value="1"/>
</dbReference>
<dbReference type="Proteomes" id="UP000652761">
    <property type="component" value="Unassembled WGS sequence"/>
</dbReference>
<feature type="domain" description="Neprosin PEP catalytic" evidence="1">
    <location>
        <begin position="1"/>
        <end position="133"/>
    </location>
</feature>
<proteinExistence type="predicted"/>
<dbReference type="Pfam" id="PF03080">
    <property type="entry name" value="Neprosin"/>
    <property type="match status" value="1"/>
</dbReference>
<gene>
    <name evidence="2" type="ORF">Taro_037586</name>
</gene>
<evidence type="ECO:0000313" key="2">
    <source>
        <dbReference type="EMBL" id="MQM04786.1"/>
    </source>
</evidence>
<dbReference type="PANTHER" id="PTHR31589:SF110">
    <property type="entry name" value="PROTEIN, PUTATIVE (DUF239)-RELATED"/>
    <property type="match status" value="1"/>
</dbReference>
<dbReference type="PROSITE" id="PS52045">
    <property type="entry name" value="NEPROSIN_PEP_CD"/>
    <property type="match status" value="1"/>
</dbReference>
<dbReference type="InterPro" id="IPR004314">
    <property type="entry name" value="Neprosin"/>
</dbReference>
<protein>
    <recommendedName>
        <fullName evidence="1">Neprosin PEP catalytic domain-containing protein</fullName>
    </recommendedName>
</protein>
<dbReference type="AlphaFoldDB" id="A0A843WA77"/>
<keyword evidence="3" id="KW-1185">Reference proteome</keyword>
<organism evidence="2 3">
    <name type="scientific">Colocasia esculenta</name>
    <name type="common">Wild taro</name>
    <name type="synonym">Arum esculentum</name>
    <dbReference type="NCBI Taxonomy" id="4460"/>
    <lineage>
        <taxon>Eukaryota</taxon>
        <taxon>Viridiplantae</taxon>
        <taxon>Streptophyta</taxon>
        <taxon>Embryophyta</taxon>
        <taxon>Tracheophyta</taxon>
        <taxon>Spermatophyta</taxon>
        <taxon>Magnoliopsida</taxon>
        <taxon>Liliopsida</taxon>
        <taxon>Araceae</taxon>
        <taxon>Aroideae</taxon>
        <taxon>Colocasieae</taxon>
        <taxon>Colocasia</taxon>
    </lineage>
</organism>
<evidence type="ECO:0000259" key="1">
    <source>
        <dbReference type="PROSITE" id="PS52045"/>
    </source>
</evidence>
<comment type="caution">
    <text evidence="2">The sequence shown here is derived from an EMBL/GenBank/DDBJ whole genome shotgun (WGS) entry which is preliminary data.</text>
</comment>
<sequence length="133" mass="14715">MKVYDQQSGNWWVHLQGAPMGYWPKKLVAPSLDFGARYAVVAGEIYNSKPGGQHTSTQMGSGHFAPEGFRNASFFKNIELAGADSQFATPGAHDVQAYTNRPECYNLHPPDRKSTQWGMYFYYGGPGKSAQCT</sequence>
<name>A0A843WA77_COLES</name>
<dbReference type="OrthoDB" id="635613at2759"/>
<dbReference type="InterPro" id="IPR053168">
    <property type="entry name" value="Glutamic_endopeptidase"/>
</dbReference>
<reference evidence="2" key="1">
    <citation type="submission" date="2017-07" db="EMBL/GenBank/DDBJ databases">
        <title>Taro Niue Genome Assembly and Annotation.</title>
        <authorList>
            <person name="Atibalentja N."/>
            <person name="Keating K."/>
            <person name="Fields C.J."/>
        </authorList>
    </citation>
    <scope>NUCLEOTIDE SEQUENCE</scope>
    <source>
        <strain evidence="2">Niue_2</strain>
        <tissue evidence="2">Leaf</tissue>
    </source>
</reference>
<feature type="non-terminal residue" evidence="2">
    <location>
        <position position="1"/>
    </location>
</feature>